<name>A0A1A9UWG2_GLOAU</name>
<dbReference type="EnsemblMetazoa" id="GAUT018036-RA">
    <property type="protein sequence ID" value="GAUT018036-PA"/>
    <property type="gene ID" value="GAUT018036"/>
</dbReference>
<keyword evidence="4" id="KW-0297">G-protein coupled receptor</keyword>
<comment type="subcellular location">
    <subcellularLocation>
        <location evidence="1">Cell membrane</location>
        <topology evidence="1">Multi-pass membrane protein</topology>
    </subcellularLocation>
</comment>
<evidence type="ECO:0000313" key="8">
    <source>
        <dbReference type="EnsemblMetazoa" id="GAUT018036-PA"/>
    </source>
</evidence>
<keyword evidence="3" id="KW-1003">Cell membrane</keyword>
<dbReference type="Gene3D" id="3.30.450.20">
    <property type="entry name" value="PAS domain"/>
    <property type="match status" value="1"/>
</dbReference>
<protein>
    <submittedName>
        <fullName evidence="8">Uncharacterized protein</fullName>
    </submittedName>
</protein>
<evidence type="ECO:0000256" key="6">
    <source>
        <dbReference type="ARBA" id="ARBA00023180"/>
    </source>
</evidence>
<evidence type="ECO:0000313" key="9">
    <source>
        <dbReference type="Proteomes" id="UP000078200"/>
    </source>
</evidence>
<evidence type="ECO:0000256" key="4">
    <source>
        <dbReference type="ARBA" id="ARBA00023040"/>
    </source>
</evidence>
<evidence type="ECO:0000256" key="7">
    <source>
        <dbReference type="ARBA" id="ARBA00023224"/>
    </source>
</evidence>
<dbReference type="InterPro" id="IPR043458">
    <property type="entry name" value="GPR158/179"/>
</dbReference>
<dbReference type="Proteomes" id="UP000078200">
    <property type="component" value="Unassembled WGS sequence"/>
</dbReference>
<evidence type="ECO:0000256" key="2">
    <source>
        <dbReference type="ARBA" id="ARBA00007242"/>
    </source>
</evidence>
<comment type="similarity">
    <text evidence="2">Belongs to the G-protein coupled receptor 3 family.</text>
</comment>
<dbReference type="GO" id="GO:0004930">
    <property type="term" value="F:G protein-coupled receptor activity"/>
    <property type="evidence" value="ECO:0007669"/>
    <property type="project" value="UniProtKB-KW"/>
</dbReference>
<sequence length="182" mass="20385">MTSPATQGDINLLHASVLSMVEFDDDIFAAGNCFDWNEHPAQPGLFCPFAYRLPPPNLGAILAKDLAMEYHYLGNTSEWFFQARRNAEKVIARNEQYLKAFHLYSNKSDERIEDDTLAVKYEDGRWSKPYYDCGGGNIWMLTYTVPFFGYENGTYHFNLYTLGSSSSSSSSSSGSSSTGSSK</sequence>
<dbReference type="PANTHER" id="PTHR32546">
    <property type="entry name" value="G-PROTEIN COUPLED RECEPTOR 158-RELATED"/>
    <property type="match status" value="1"/>
</dbReference>
<dbReference type="AlphaFoldDB" id="A0A1A9UWG2"/>
<keyword evidence="6" id="KW-0325">Glycoprotein</keyword>
<keyword evidence="3" id="KW-0472">Membrane</keyword>
<evidence type="ECO:0000256" key="3">
    <source>
        <dbReference type="ARBA" id="ARBA00022475"/>
    </source>
</evidence>
<dbReference type="Pfam" id="PF22673">
    <property type="entry name" value="MCP-like_PDC_1"/>
    <property type="match status" value="1"/>
</dbReference>
<dbReference type="PANTHER" id="PTHR32546:SF29">
    <property type="entry name" value="G-PROTEIN COUPLED RECEPTORS FAMILY 3 PROFILE DOMAIN-CONTAINING PROTEIN"/>
    <property type="match status" value="1"/>
</dbReference>
<keyword evidence="7" id="KW-0807">Transducer</keyword>
<organism evidence="8 9">
    <name type="scientific">Glossina austeni</name>
    <name type="common">Savannah tsetse fly</name>
    <dbReference type="NCBI Taxonomy" id="7395"/>
    <lineage>
        <taxon>Eukaryota</taxon>
        <taxon>Metazoa</taxon>
        <taxon>Ecdysozoa</taxon>
        <taxon>Arthropoda</taxon>
        <taxon>Hexapoda</taxon>
        <taxon>Insecta</taxon>
        <taxon>Pterygota</taxon>
        <taxon>Neoptera</taxon>
        <taxon>Endopterygota</taxon>
        <taxon>Diptera</taxon>
        <taxon>Brachycera</taxon>
        <taxon>Muscomorpha</taxon>
        <taxon>Hippoboscoidea</taxon>
        <taxon>Glossinidae</taxon>
        <taxon>Glossina</taxon>
    </lineage>
</organism>
<evidence type="ECO:0000256" key="1">
    <source>
        <dbReference type="ARBA" id="ARBA00004651"/>
    </source>
</evidence>
<accession>A0A1A9UWG2</accession>
<dbReference type="GO" id="GO:0005886">
    <property type="term" value="C:plasma membrane"/>
    <property type="evidence" value="ECO:0007669"/>
    <property type="project" value="UniProtKB-SubCell"/>
</dbReference>
<keyword evidence="9" id="KW-1185">Reference proteome</keyword>
<evidence type="ECO:0000256" key="5">
    <source>
        <dbReference type="ARBA" id="ARBA00023170"/>
    </source>
</evidence>
<dbReference type="VEuPathDB" id="VectorBase:GAUT018036"/>
<proteinExistence type="inferred from homology"/>
<reference evidence="8" key="1">
    <citation type="submission" date="2020-05" db="UniProtKB">
        <authorList>
            <consortium name="EnsemblMetazoa"/>
        </authorList>
    </citation>
    <scope>IDENTIFICATION</scope>
    <source>
        <strain evidence="8">TTRI</strain>
    </source>
</reference>
<keyword evidence="5" id="KW-0675">Receptor</keyword>